<dbReference type="EMBL" id="CAJJDN010000024">
    <property type="protein sequence ID" value="CAD8068140.1"/>
    <property type="molecule type" value="Genomic_DNA"/>
</dbReference>
<organism evidence="1 2">
    <name type="scientific">Paramecium sonneborni</name>
    <dbReference type="NCBI Taxonomy" id="65129"/>
    <lineage>
        <taxon>Eukaryota</taxon>
        <taxon>Sar</taxon>
        <taxon>Alveolata</taxon>
        <taxon>Ciliophora</taxon>
        <taxon>Intramacronucleata</taxon>
        <taxon>Oligohymenophorea</taxon>
        <taxon>Peniculida</taxon>
        <taxon>Parameciidae</taxon>
        <taxon>Paramecium</taxon>
    </lineage>
</organism>
<dbReference type="PANTHER" id="PTHR19920">
    <property type="entry name" value="WD40 PROTEIN CIAO1"/>
    <property type="match status" value="1"/>
</dbReference>
<dbReference type="OrthoDB" id="256303at2759"/>
<evidence type="ECO:0000313" key="1">
    <source>
        <dbReference type="EMBL" id="CAD8068140.1"/>
    </source>
</evidence>
<sequence length="330" mass="39116">MKKIALVNHLLQNQDKIMRKFKIVFLNIKDFPYYVANIQPLQTLTGPILFYQNKKSQALCFNLDYSLLATTENETIHIWQFQEGKMNAFIQPKIQHKNDVACILIGQKYRHSFFSAGGIGDHRIFMVFFKQQLGNFEAENYQNRKNGGFNKNEDQLFKSDLLGNIRIWKVNQMNKVFSFEKELQGNNKQCQSINLNQSETQLISFGEEKQIIIWQKQQNNDCWKVQDKITEYDQACKCKFLNDQIFVFCTHNEGKNKVVEISKMQLDFKKSDYFSLPIQYINNKQININCQAKQIYICLKKIQIDQLFKIQKQVNICNFIQRQIIFYCLE</sequence>
<dbReference type="PANTHER" id="PTHR19920:SF0">
    <property type="entry name" value="CYTOSOLIC IRON-SULFUR PROTEIN ASSEMBLY PROTEIN CIAO1-RELATED"/>
    <property type="match status" value="1"/>
</dbReference>
<protein>
    <recommendedName>
        <fullName evidence="3">WD40-repeat-containing domain</fullName>
    </recommendedName>
</protein>
<evidence type="ECO:0000313" key="2">
    <source>
        <dbReference type="Proteomes" id="UP000692954"/>
    </source>
</evidence>
<comment type="caution">
    <text evidence="1">The sequence shown here is derived from an EMBL/GenBank/DDBJ whole genome shotgun (WGS) entry which is preliminary data.</text>
</comment>
<dbReference type="AlphaFoldDB" id="A0A8S1LJZ6"/>
<gene>
    <name evidence="1" type="ORF">PSON_ATCC_30995.1.T0240002</name>
</gene>
<reference evidence="1" key="1">
    <citation type="submission" date="2021-01" db="EMBL/GenBank/DDBJ databases">
        <authorList>
            <consortium name="Genoscope - CEA"/>
            <person name="William W."/>
        </authorList>
    </citation>
    <scope>NUCLEOTIDE SEQUENCE</scope>
</reference>
<dbReference type="GO" id="GO:0097361">
    <property type="term" value="C:cytosolic [4Fe-4S] assembly targeting complex"/>
    <property type="evidence" value="ECO:0007669"/>
    <property type="project" value="TreeGrafter"/>
</dbReference>
<dbReference type="Proteomes" id="UP000692954">
    <property type="component" value="Unassembled WGS sequence"/>
</dbReference>
<proteinExistence type="predicted"/>
<accession>A0A8S1LJZ6</accession>
<keyword evidence="2" id="KW-1185">Reference proteome</keyword>
<evidence type="ECO:0008006" key="3">
    <source>
        <dbReference type="Google" id="ProtNLM"/>
    </source>
</evidence>
<name>A0A8S1LJZ6_9CILI</name>
<dbReference type="GO" id="GO:0016226">
    <property type="term" value="P:iron-sulfur cluster assembly"/>
    <property type="evidence" value="ECO:0007669"/>
    <property type="project" value="TreeGrafter"/>
</dbReference>